<dbReference type="EMBL" id="LGRX02022793">
    <property type="protein sequence ID" value="KAK3255269.1"/>
    <property type="molecule type" value="Genomic_DNA"/>
</dbReference>
<dbReference type="Proteomes" id="UP001190700">
    <property type="component" value="Unassembled WGS sequence"/>
</dbReference>
<organism evidence="1 2">
    <name type="scientific">Cymbomonas tetramitiformis</name>
    <dbReference type="NCBI Taxonomy" id="36881"/>
    <lineage>
        <taxon>Eukaryota</taxon>
        <taxon>Viridiplantae</taxon>
        <taxon>Chlorophyta</taxon>
        <taxon>Pyramimonadophyceae</taxon>
        <taxon>Pyramimonadales</taxon>
        <taxon>Pyramimonadaceae</taxon>
        <taxon>Cymbomonas</taxon>
    </lineage>
</organism>
<keyword evidence="2" id="KW-1185">Reference proteome</keyword>
<reference evidence="1 2" key="1">
    <citation type="journal article" date="2015" name="Genome Biol. Evol.">
        <title>Comparative Genomics of a Bacterivorous Green Alga Reveals Evolutionary Causalities and Consequences of Phago-Mixotrophic Mode of Nutrition.</title>
        <authorList>
            <person name="Burns J.A."/>
            <person name="Paasch A."/>
            <person name="Narechania A."/>
            <person name="Kim E."/>
        </authorList>
    </citation>
    <scope>NUCLEOTIDE SEQUENCE [LARGE SCALE GENOMIC DNA]</scope>
    <source>
        <strain evidence="1 2">PLY_AMNH</strain>
    </source>
</reference>
<dbReference type="AlphaFoldDB" id="A0AAE0F922"/>
<evidence type="ECO:0000313" key="1">
    <source>
        <dbReference type="EMBL" id="KAK3255269.1"/>
    </source>
</evidence>
<name>A0AAE0F922_9CHLO</name>
<comment type="caution">
    <text evidence="1">The sequence shown here is derived from an EMBL/GenBank/DDBJ whole genome shotgun (WGS) entry which is preliminary data.</text>
</comment>
<protein>
    <submittedName>
        <fullName evidence="1">Uncharacterized protein</fullName>
    </submittedName>
</protein>
<evidence type="ECO:0000313" key="2">
    <source>
        <dbReference type="Proteomes" id="UP001190700"/>
    </source>
</evidence>
<accession>A0AAE0F922</accession>
<proteinExistence type="predicted"/>
<sequence>MKLFGMDSPRAARFALIFQCTLLGFVFTTTGVGLTDALAAVSSDAHHPQLTTHFLSTGSEASAANSDTTGDPAVVEGGGRRRLLSTLLGAFKVRDGLEYNPEGSQTYTCQETCAALFGGGDHAYYYGSISATHITHTCYATPYGIDDYLRLPSLQNISSLAFWLYLPEVQRHPAPFALLDARTPEDSQGPYMLSGRLSSHWIALYVDGASVALSWSSFPVDTWVHVYAELADAYAGSLAGMGSLLPHWGSTAVPTNNLQESDTVLMLLILEAPREDIIADADFEAPRGHVTLLILRSPESGNVSLIRIEVLESGTSP</sequence>
<gene>
    <name evidence="1" type="ORF">CYMTET_35540</name>
</gene>